<evidence type="ECO:0000313" key="1">
    <source>
        <dbReference type="EMBL" id="KIK02737.1"/>
    </source>
</evidence>
<sequence length="58" mass="6401">MPNLGSVLYSCELLYGFCIWSNSCCVTVTQRECLPPGTIVLSSRCGKAYPGRKRKKGK</sequence>
<evidence type="ECO:0000313" key="2">
    <source>
        <dbReference type="Proteomes" id="UP000054477"/>
    </source>
</evidence>
<accession>A0A0C9XYF1</accession>
<organism evidence="1 2">
    <name type="scientific">Laccaria amethystina LaAM-08-1</name>
    <dbReference type="NCBI Taxonomy" id="1095629"/>
    <lineage>
        <taxon>Eukaryota</taxon>
        <taxon>Fungi</taxon>
        <taxon>Dikarya</taxon>
        <taxon>Basidiomycota</taxon>
        <taxon>Agaricomycotina</taxon>
        <taxon>Agaricomycetes</taxon>
        <taxon>Agaricomycetidae</taxon>
        <taxon>Agaricales</taxon>
        <taxon>Agaricineae</taxon>
        <taxon>Hydnangiaceae</taxon>
        <taxon>Laccaria</taxon>
    </lineage>
</organism>
<dbReference type="EMBL" id="KN838588">
    <property type="protein sequence ID" value="KIK02737.1"/>
    <property type="molecule type" value="Genomic_DNA"/>
</dbReference>
<dbReference type="Proteomes" id="UP000054477">
    <property type="component" value="Unassembled WGS sequence"/>
</dbReference>
<name>A0A0C9XYF1_9AGAR</name>
<reference evidence="2" key="2">
    <citation type="submission" date="2015-01" db="EMBL/GenBank/DDBJ databases">
        <title>Evolutionary Origins and Diversification of the Mycorrhizal Mutualists.</title>
        <authorList>
            <consortium name="DOE Joint Genome Institute"/>
            <consortium name="Mycorrhizal Genomics Consortium"/>
            <person name="Kohler A."/>
            <person name="Kuo A."/>
            <person name="Nagy L.G."/>
            <person name="Floudas D."/>
            <person name="Copeland A."/>
            <person name="Barry K.W."/>
            <person name="Cichocki N."/>
            <person name="Veneault-Fourrey C."/>
            <person name="LaButti K."/>
            <person name="Lindquist E.A."/>
            <person name="Lipzen A."/>
            <person name="Lundell T."/>
            <person name="Morin E."/>
            <person name="Murat C."/>
            <person name="Riley R."/>
            <person name="Ohm R."/>
            <person name="Sun H."/>
            <person name="Tunlid A."/>
            <person name="Henrissat B."/>
            <person name="Grigoriev I.V."/>
            <person name="Hibbett D.S."/>
            <person name="Martin F."/>
        </authorList>
    </citation>
    <scope>NUCLEOTIDE SEQUENCE [LARGE SCALE GENOMIC DNA]</scope>
    <source>
        <strain evidence="2">LaAM-08-1</strain>
    </source>
</reference>
<gene>
    <name evidence="1" type="ORF">K443DRAFT_677329</name>
</gene>
<dbReference type="AlphaFoldDB" id="A0A0C9XYF1"/>
<protein>
    <submittedName>
        <fullName evidence="1">Uncharacterized protein</fullName>
    </submittedName>
</protein>
<reference evidence="1 2" key="1">
    <citation type="submission" date="2014-04" db="EMBL/GenBank/DDBJ databases">
        <authorList>
            <consortium name="DOE Joint Genome Institute"/>
            <person name="Kuo A."/>
            <person name="Kohler A."/>
            <person name="Nagy L.G."/>
            <person name="Floudas D."/>
            <person name="Copeland A."/>
            <person name="Barry K.W."/>
            <person name="Cichocki N."/>
            <person name="Veneault-Fourrey C."/>
            <person name="LaButti K."/>
            <person name="Lindquist E.A."/>
            <person name="Lipzen A."/>
            <person name="Lundell T."/>
            <person name="Morin E."/>
            <person name="Murat C."/>
            <person name="Sun H."/>
            <person name="Tunlid A."/>
            <person name="Henrissat B."/>
            <person name="Grigoriev I.V."/>
            <person name="Hibbett D.S."/>
            <person name="Martin F."/>
            <person name="Nordberg H.P."/>
            <person name="Cantor M.N."/>
            <person name="Hua S.X."/>
        </authorList>
    </citation>
    <scope>NUCLEOTIDE SEQUENCE [LARGE SCALE GENOMIC DNA]</scope>
    <source>
        <strain evidence="1 2">LaAM-08-1</strain>
    </source>
</reference>
<proteinExistence type="predicted"/>
<keyword evidence="2" id="KW-1185">Reference proteome</keyword>
<dbReference type="HOGENOM" id="CLU_2979463_0_0_1"/>